<evidence type="ECO:0000313" key="2">
    <source>
        <dbReference type="Proteomes" id="UP000245293"/>
    </source>
</evidence>
<dbReference type="Gene3D" id="3.10.450.50">
    <property type="match status" value="1"/>
</dbReference>
<dbReference type="Proteomes" id="UP000245293">
    <property type="component" value="Unassembled WGS sequence"/>
</dbReference>
<keyword evidence="2" id="KW-1185">Reference proteome</keyword>
<gene>
    <name evidence="1" type="ORF">DFK10_10480</name>
</gene>
<comment type="caution">
    <text evidence="1">The sequence shown here is derived from an EMBL/GenBank/DDBJ whole genome shotgun (WGS) entry which is preliminary data.</text>
</comment>
<dbReference type="EMBL" id="QETF01000010">
    <property type="protein sequence ID" value="PWG16734.1"/>
    <property type="molecule type" value="Genomic_DNA"/>
</dbReference>
<dbReference type="AlphaFoldDB" id="A0A2V1P4F8"/>
<dbReference type="OrthoDB" id="1551443at2"/>
<dbReference type="InterPro" id="IPR036255">
    <property type="entry name" value="YgfB-like_sf"/>
</dbReference>
<reference evidence="2" key="1">
    <citation type="submission" date="2018-05" db="EMBL/GenBank/DDBJ databases">
        <authorList>
            <person name="Du Z."/>
            <person name="Wang X."/>
        </authorList>
    </citation>
    <scope>NUCLEOTIDE SEQUENCE [LARGE SCALE GENOMIC DNA]</scope>
    <source>
        <strain evidence="2">WDS4C29</strain>
    </source>
</reference>
<dbReference type="Pfam" id="PF02810">
    <property type="entry name" value="SEC-C"/>
    <property type="match status" value="1"/>
</dbReference>
<proteinExistence type="predicted"/>
<dbReference type="InterPro" id="IPR011978">
    <property type="entry name" value="YgfB-like"/>
</dbReference>
<sequence>MILTAFTEDELEALEAALDALPQDGLPMGVSELNGFLTGVLLNPDQIMPSQWIPVIWGDNPRQAFASLEDADTTINLIMDHYNTIAKMLSYGPQYEAVLAFEVNHPDETLWEPWVDGFMKSIDLSPGSWEVLTPEIDEEAHASLDFIFTLDEVARNTSVFPDRQVDEIDERAPDLIPNCVAELNRFSKHLRMMSAPMAEDLSLDGTDNVIPFLGKKQGRNDLCKCGSGRKYKHCCGSN</sequence>
<dbReference type="Pfam" id="PF03695">
    <property type="entry name" value="UPF0149"/>
    <property type="match status" value="1"/>
</dbReference>
<organism evidence="1 2">
    <name type="scientific">Salibaculum griseiflavum</name>
    <dbReference type="NCBI Taxonomy" id="1914409"/>
    <lineage>
        <taxon>Bacteria</taxon>
        <taxon>Pseudomonadati</taxon>
        <taxon>Pseudomonadota</taxon>
        <taxon>Alphaproteobacteria</taxon>
        <taxon>Rhodobacterales</taxon>
        <taxon>Roseobacteraceae</taxon>
        <taxon>Salibaculum</taxon>
    </lineage>
</organism>
<accession>A0A2V1P4F8</accession>
<evidence type="ECO:0000313" key="1">
    <source>
        <dbReference type="EMBL" id="PWG16734.1"/>
    </source>
</evidence>
<dbReference type="NCBIfam" id="TIGR02292">
    <property type="entry name" value="ygfB_yecA"/>
    <property type="match status" value="1"/>
</dbReference>
<name>A0A2V1P4F8_9RHOB</name>
<dbReference type="InterPro" id="IPR004027">
    <property type="entry name" value="SEC_C_motif"/>
</dbReference>
<protein>
    <submittedName>
        <fullName evidence="1">YecA family protein</fullName>
    </submittedName>
</protein>
<dbReference type="SUPFAM" id="SSF101327">
    <property type="entry name" value="YgfB-like"/>
    <property type="match status" value="1"/>
</dbReference>
<dbReference type="SUPFAM" id="SSF103642">
    <property type="entry name" value="Sec-C motif"/>
    <property type="match status" value="1"/>
</dbReference>